<evidence type="ECO:0000313" key="1">
    <source>
        <dbReference type="EMBL" id="KAK7054462.1"/>
    </source>
</evidence>
<evidence type="ECO:0000313" key="2">
    <source>
        <dbReference type="Proteomes" id="UP001383192"/>
    </source>
</evidence>
<reference evidence="1 2" key="1">
    <citation type="submission" date="2024-01" db="EMBL/GenBank/DDBJ databases">
        <title>A draft genome for a cacao thread blight-causing isolate of Paramarasmius palmivorus.</title>
        <authorList>
            <person name="Baruah I.K."/>
            <person name="Bukari Y."/>
            <person name="Amoako-Attah I."/>
            <person name="Meinhardt L.W."/>
            <person name="Bailey B.A."/>
            <person name="Cohen S.P."/>
        </authorList>
    </citation>
    <scope>NUCLEOTIDE SEQUENCE [LARGE SCALE GENOMIC DNA]</scope>
    <source>
        <strain evidence="1 2">GH-12</strain>
    </source>
</reference>
<name>A0AAW0DUB1_9AGAR</name>
<sequence length="354" mass="40747">MAPRAKDRPMRRLPPEILYDNILSVAIRDTAWKSRAHLLLLDRESFSELQPKILGDVIVSRKRSLVALLELIHNDEEKAALIHSLHIQIGCLPATVPRVNTRRTGAEGRDPCNFVTPEFEGECDHICQRDHTDIKLLLEACGRTVRKLVIHCNDTFIPLTNFMRHAAFPSVTEAEVPAETVCFAHNDETPFPAVERLTLSCVGGMYSSEVVTNMDLRRYQKLEQVVMGFWKTEGRLVSEAVLRLRVTRRVKSFAIEQERGMHLPTHISVLRQWCRKPWLLVLMTTSGMEAEMGQWKLYFRYGDVGGLTREVAHEEAKKLIMMFPERYEWDDMAKHAAERRGLAEAHNLTIDYQY</sequence>
<comment type="caution">
    <text evidence="1">The sequence shown here is derived from an EMBL/GenBank/DDBJ whole genome shotgun (WGS) entry which is preliminary data.</text>
</comment>
<accession>A0AAW0DUB1</accession>
<gene>
    <name evidence="1" type="ORF">VNI00_003660</name>
</gene>
<protein>
    <submittedName>
        <fullName evidence="1">Uncharacterized protein</fullName>
    </submittedName>
</protein>
<organism evidence="1 2">
    <name type="scientific">Paramarasmius palmivorus</name>
    <dbReference type="NCBI Taxonomy" id="297713"/>
    <lineage>
        <taxon>Eukaryota</taxon>
        <taxon>Fungi</taxon>
        <taxon>Dikarya</taxon>
        <taxon>Basidiomycota</taxon>
        <taxon>Agaricomycotina</taxon>
        <taxon>Agaricomycetes</taxon>
        <taxon>Agaricomycetidae</taxon>
        <taxon>Agaricales</taxon>
        <taxon>Marasmiineae</taxon>
        <taxon>Marasmiaceae</taxon>
        <taxon>Paramarasmius</taxon>
    </lineage>
</organism>
<dbReference type="Proteomes" id="UP001383192">
    <property type="component" value="Unassembled WGS sequence"/>
</dbReference>
<proteinExistence type="predicted"/>
<dbReference type="AlphaFoldDB" id="A0AAW0DUB1"/>
<dbReference type="EMBL" id="JAYKXP010000009">
    <property type="protein sequence ID" value="KAK7054462.1"/>
    <property type="molecule type" value="Genomic_DNA"/>
</dbReference>
<keyword evidence="2" id="KW-1185">Reference proteome</keyword>